<feature type="site" description="Transition state stabilizer" evidence="21">
    <location>
        <position position="518"/>
    </location>
</feature>
<dbReference type="Gene3D" id="1.25.50.20">
    <property type="match status" value="1"/>
</dbReference>
<keyword evidence="22" id="KW-1133">Transmembrane helix</keyword>
<keyword evidence="17" id="KW-0325">Glycoprotein</keyword>
<dbReference type="EMBL" id="GAKP01020867">
    <property type="protein sequence ID" value="JAC38085.1"/>
    <property type="molecule type" value="Transcribed_RNA"/>
</dbReference>
<evidence type="ECO:0000256" key="13">
    <source>
        <dbReference type="ARBA" id="ARBA00022833"/>
    </source>
</evidence>
<dbReference type="FunFam" id="2.60.40.1910:FF:000008">
    <property type="entry name" value="Aminopeptidase"/>
    <property type="match status" value="1"/>
</dbReference>
<accession>A0A034V8K5</accession>
<dbReference type="CDD" id="cd09601">
    <property type="entry name" value="M1_APN-Q_like"/>
    <property type="match status" value="1"/>
</dbReference>
<dbReference type="GO" id="GO:0043171">
    <property type="term" value="P:peptide catabolic process"/>
    <property type="evidence" value="ECO:0007669"/>
    <property type="project" value="TreeGrafter"/>
</dbReference>
<dbReference type="GO" id="GO:0005886">
    <property type="term" value="C:plasma membrane"/>
    <property type="evidence" value="ECO:0007669"/>
    <property type="project" value="UniProtKB-SubCell"/>
</dbReference>
<dbReference type="InterPro" id="IPR027268">
    <property type="entry name" value="Peptidase_M4/M1_CTD_sf"/>
</dbReference>
<dbReference type="GO" id="GO:0005737">
    <property type="term" value="C:cytoplasm"/>
    <property type="evidence" value="ECO:0007669"/>
    <property type="project" value="TreeGrafter"/>
</dbReference>
<keyword evidence="16" id="KW-1015">Disulfide bond</keyword>
<evidence type="ECO:0000256" key="18">
    <source>
        <dbReference type="ARBA" id="ARBA00023288"/>
    </source>
</evidence>
<evidence type="ECO:0000256" key="10">
    <source>
        <dbReference type="ARBA" id="ARBA00022723"/>
    </source>
</evidence>
<comment type="cofactor">
    <cofactor evidence="20">
        <name>Zn(2+)</name>
        <dbReference type="ChEBI" id="CHEBI:29105"/>
    </cofactor>
    <text evidence="20">Binds 1 zinc ion per subunit.</text>
</comment>
<dbReference type="InterPro" id="IPR034016">
    <property type="entry name" value="M1_APN-typ"/>
</dbReference>
<evidence type="ECO:0000256" key="9">
    <source>
        <dbReference type="ARBA" id="ARBA00022670"/>
    </source>
</evidence>
<keyword evidence="9" id="KW-0645">Protease</keyword>
<dbReference type="GO" id="GO:0042277">
    <property type="term" value="F:peptide binding"/>
    <property type="evidence" value="ECO:0007669"/>
    <property type="project" value="TreeGrafter"/>
</dbReference>
<evidence type="ECO:0000256" key="16">
    <source>
        <dbReference type="ARBA" id="ARBA00023157"/>
    </source>
</evidence>
<dbReference type="InterPro" id="IPR024571">
    <property type="entry name" value="ERAP1-like_C_dom"/>
</dbReference>
<dbReference type="GO" id="GO:0008270">
    <property type="term" value="F:zinc ion binding"/>
    <property type="evidence" value="ECO:0007669"/>
    <property type="project" value="InterPro"/>
</dbReference>
<dbReference type="GO" id="GO:0006508">
    <property type="term" value="P:proteolysis"/>
    <property type="evidence" value="ECO:0007669"/>
    <property type="project" value="UniProtKB-KW"/>
</dbReference>
<feature type="active site" description="Proton acceptor" evidence="19">
    <location>
        <position position="433"/>
    </location>
</feature>
<evidence type="ECO:0000259" key="23">
    <source>
        <dbReference type="Pfam" id="PF01433"/>
    </source>
</evidence>
<dbReference type="GO" id="GO:0005615">
    <property type="term" value="C:extracellular space"/>
    <property type="evidence" value="ECO:0007669"/>
    <property type="project" value="TreeGrafter"/>
</dbReference>
<proteinExistence type="inferred from homology"/>
<comment type="catalytic activity">
    <reaction evidence="1">
        <text>Release of an N-terminal amino acid, Xaa-|-Yaa- from a peptide, amide or arylamide. Xaa is preferably Ala, but may be most amino acids including Pro (slow action). When a terminal hydrophobic residue is followed by a prolyl residue, the two may be released as an intact Xaa-Pro dipeptide.</text>
        <dbReference type="EC" id="3.4.11.2"/>
    </reaction>
</comment>
<dbReference type="PANTHER" id="PTHR11533:SF294">
    <property type="entry name" value="THYROTROPIN-RELEASING HORMONE-DEGRADING ECTOENZYME"/>
    <property type="match status" value="1"/>
</dbReference>
<organism evidence="26">
    <name type="scientific">Bactrocera dorsalis</name>
    <name type="common">Oriental fruit fly</name>
    <name type="synonym">Dacus dorsalis</name>
    <dbReference type="NCBI Taxonomy" id="27457"/>
    <lineage>
        <taxon>Eukaryota</taxon>
        <taxon>Metazoa</taxon>
        <taxon>Ecdysozoa</taxon>
        <taxon>Arthropoda</taxon>
        <taxon>Hexapoda</taxon>
        <taxon>Insecta</taxon>
        <taxon>Pterygota</taxon>
        <taxon>Neoptera</taxon>
        <taxon>Endopterygota</taxon>
        <taxon>Diptera</taxon>
        <taxon>Brachycera</taxon>
        <taxon>Muscomorpha</taxon>
        <taxon>Tephritoidea</taxon>
        <taxon>Tephritidae</taxon>
        <taxon>Bactrocera</taxon>
        <taxon>Bactrocera</taxon>
    </lineage>
</organism>
<evidence type="ECO:0000256" key="17">
    <source>
        <dbReference type="ARBA" id="ARBA00023180"/>
    </source>
</evidence>
<dbReference type="PANTHER" id="PTHR11533">
    <property type="entry name" value="PROTEASE M1 ZINC METALLOPROTEASE"/>
    <property type="match status" value="1"/>
</dbReference>
<dbReference type="EC" id="3.4.11.2" evidence="4"/>
<feature type="transmembrane region" description="Helical" evidence="22">
    <location>
        <begin position="45"/>
        <end position="67"/>
    </location>
</feature>
<feature type="binding site" evidence="20">
    <location>
        <position position="436"/>
    </location>
    <ligand>
        <name>Zn(2+)</name>
        <dbReference type="ChEBI" id="CHEBI:29105"/>
        <note>catalytic</note>
    </ligand>
</feature>
<name>A0A034V8K5_BACDO</name>
<feature type="binding site" evidence="20">
    <location>
        <position position="455"/>
    </location>
    <ligand>
        <name>Zn(2+)</name>
        <dbReference type="ChEBI" id="CHEBI:29105"/>
        <note>catalytic</note>
    </ligand>
</feature>
<keyword evidence="12" id="KW-0378">Hydrolase</keyword>
<dbReference type="InterPro" id="IPR014782">
    <property type="entry name" value="Peptidase_M1_dom"/>
</dbReference>
<keyword evidence="6 26" id="KW-0031">Aminopeptidase</keyword>
<evidence type="ECO:0000256" key="21">
    <source>
        <dbReference type="PIRSR" id="PIRSR634016-4"/>
    </source>
</evidence>
<evidence type="ECO:0000256" key="8">
    <source>
        <dbReference type="ARBA" id="ARBA00022622"/>
    </source>
</evidence>
<dbReference type="InterPro" id="IPR042097">
    <property type="entry name" value="Aminopeptidase_N-like_N_sf"/>
</dbReference>
<evidence type="ECO:0000256" key="20">
    <source>
        <dbReference type="PIRSR" id="PIRSR634016-3"/>
    </source>
</evidence>
<dbReference type="Gene3D" id="2.60.40.1730">
    <property type="entry name" value="tricorn interacting facor f3 domain"/>
    <property type="match status" value="1"/>
</dbReference>
<dbReference type="GO" id="GO:0098552">
    <property type="term" value="C:side of membrane"/>
    <property type="evidence" value="ECO:0007669"/>
    <property type="project" value="UniProtKB-KW"/>
</dbReference>
<evidence type="ECO:0000259" key="24">
    <source>
        <dbReference type="Pfam" id="PF11838"/>
    </source>
</evidence>
<comment type="similarity">
    <text evidence="3">Belongs to the peptidase M1 family.</text>
</comment>
<dbReference type="GO" id="GO:0070006">
    <property type="term" value="F:metalloaminopeptidase activity"/>
    <property type="evidence" value="ECO:0007669"/>
    <property type="project" value="TreeGrafter"/>
</dbReference>
<evidence type="ECO:0000256" key="5">
    <source>
        <dbReference type="ARBA" id="ARBA00015611"/>
    </source>
</evidence>
<evidence type="ECO:0000256" key="22">
    <source>
        <dbReference type="SAM" id="Phobius"/>
    </source>
</evidence>
<dbReference type="Gene3D" id="2.60.40.1910">
    <property type="match status" value="1"/>
</dbReference>
<protein>
    <recommendedName>
        <fullName evidence="5">Aminopeptidase N</fullName>
        <ecNumber evidence="4">3.4.11.2</ecNumber>
    </recommendedName>
</protein>
<dbReference type="OrthoDB" id="510539at2759"/>
<feature type="binding site" evidence="20">
    <location>
        <position position="432"/>
    </location>
    <ligand>
        <name>Zn(2+)</name>
        <dbReference type="ChEBI" id="CHEBI:29105"/>
        <note>catalytic</note>
    </ligand>
</feature>
<dbReference type="PRINTS" id="PR00756">
    <property type="entry name" value="ALADIPTASE"/>
</dbReference>
<dbReference type="InterPro" id="IPR050344">
    <property type="entry name" value="Peptidase_M1_aminopeptidases"/>
</dbReference>
<evidence type="ECO:0000256" key="6">
    <source>
        <dbReference type="ARBA" id="ARBA00022438"/>
    </source>
</evidence>
<dbReference type="Pfam" id="PF11838">
    <property type="entry name" value="ERAP1_C"/>
    <property type="match status" value="1"/>
</dbReference>
<dbReference type="GO" id="GO:0016285">
    <property type="term" value="F:alanyl aminopeptidase activity"/>
    <property type="evidence" value="ECO:0007669"/>
    <property type="project" value="UniProtKB-EC"/>
</dbReference>
<evidence type="ECO:0000256" key="2">
    <source>
        <dbReference type="ARBA" id="ARBA00004609"/>
    </source>
</evidence>
<evidence type="ECO:0000259" key="25">
    <source>
        <dbReference type="Pfam" id="PF17900"/>
    </source>
</evidence>
<dbReference type="Pfam" id="PF01433">
    <property type="entry name" value="Peptidase_M1"/>
    <property type="match status" value="1"/>
</dbReference>
<keyword evidence="13 20" id="KW-0862">Zinc</keyword>
<keyword evidence="7" id="KW-1003">Cell membrane</keyword>
<reference evidence="26" key="1">
    <citation type="journal article" date="2014" name="BMC Genomics">
        <title>Characterizing the developmental transcriptome of the oriental fruit fly, Bactrocera dorsalis (Diptera: Tephritidae) through comparative genomic analysis with Drosophila melanogaster utilizing modENCODE datasets.</title>
        <authorList>
            <person name="Geib S.M."/>
            <person name="Calla B."/>
            <person name="Hall B."/>
            <person name="Hou S."/>
            <person name="Manoukis N.C."/>
        </authorList>
    </citation>
    <scope>NUCLEOTIDE SEQUENCE</scope>
    <source>
        <strain evidence="26">Punador</strain>
    </source>
</reference>
<evidence type="ECO:0000256" key="19">
    <source>
        <dbReference type="PIRSR" id="PIRSR634016-1"/>
    </source>
</evidence>
<dbReference type="Gene3D" id="1.10.390.10">
    <property type="entry name" value="Neutral Protease Domain 2"/>
    <property type="match status" value="1"/>
</dbReference>
<dbReference type="InterPro" id="IPR001930">
    <property type="entry name" value="Peptidase_M1"/>
</dbReference>
<evidence type="ECO:0000256" key="12">
    <source>
        <dbReference type="ARBA" id="ARBA00022801"/>
    </source>
</evidence>
<evidence type="ECO:0000256" key="1">
    <source>
        <dbReference type="ARBA" id="ARBA00000098"/>
    </source>
</evidence>
<evidence type="ECO:0000256" key="3">
    <source>
        <dbReference type="ARBA" id="ARBA00010136"/>
    </source>
</evidence>
<comment type="subcellular location">
    <subcellularLocation>
        <location evidence="2">Cell membrane</location>
        <topology evidence="2">Lipid-anchor</topology>
        <topology evidence="2">GPI-anchor</topology>
    </subcellularLocation>
</comment>
<keyword evidence="10 20" id="KW-0479">Metal-binding</keyword>
<keyword evidence="15 22" id="KW-0472">Membrane</keyword>
<dbReference type="Pfam" id="PF17900">
    <property type="entry name" value="Peptidase_M1_N"/>
    <property type="match status" value="1"/>
</dbReference>
<dbReference type="SUPFAM" id="SSF55486">
    <property type="entry name" value="Metalloproteases ('zincins'), catalytic domain"/>
    <property type="match status" value="1"/>
</dbReference>
<evidence type="ECO:0000256" key="4">
    <source>
        <dbReference type="ARBA" id="ARBA00012564"/>
    </source>
</evidence>
<evidence type="ECO:0000256" key="14">
    <source>
        <dbReference type="ARBA" id="ARBA00023049"/>
    </source>
</evidence>
<dbReference type="AlphaFoldDB" id="A0A034V8K5"/>
<dbReference type="MEROPS" id="M01.A09"/>
<gene>
    <name evidence="26" type="primary">AMPN</name>
</gene>
<sequence length="1035" mass="119689">MVLKDIHVRENINMDNHRTTTTLTNTPPTTTFTTRRGYTFSSTTLFLIAACFVCTLLAVSFIIYNVATCEQQLTPLPDEEVICTTVKKHILKPSSTSDEAKERTHYERDVRLPHSMKPQKYNITLVPYLLNNNFTFEGEVRIQVIVLEDCHNITMHAVELNITKNDVSVRHIGRSTATSALQPALAEYARYVPEIDGVELRIRKQYMLESKQFFIIELYDKLIKGGVYEISIRFSGLIQDYLQGFYRSSYQVGNEKRWLASTQFQATDARRAFPCFDEPSLKANFSLKIARPRNMTTVSNMPILWTKPHESLSNYVWDQFAESLPMSTYLVAYAISDFDHISDGNFSAWARKDAIQSARYALSVGPKILKFLEEYFDLPFPLPKLDMIALPDFQAGGMENWGLITYRETTMLFEEGVSATTNKQRIASVVGHELAHQWFGNLVTPSWWSDIWLNEGFASYMEYITVDAIHPDWKTQDQFVVSELQNVFHLDALSSSHKISVEVFNPDEISEIFDRISYGKGSTIIRMMSHFLTSKVFRRGLSKYLKEMSYHAAEQDDLWRFLTTEAISAGLLDHNTTVKEIMDTWTLQVGYPVLTVTRSSNAHSIRMEQQRFVFSNQTDDGDSANDETPLWWIPITYTTSKELNFENTRPMTWVPRTETYEIDDRNLSTAEWFIFNIQQTGYYRVNYDADNWKAITTHLMQPQKYRSISPANRAQLIDDAMNLARGAYLSYETALNLTRYLKHEMDHVPWKAAMTAFNFIDSMLVNQGDYDILKNYLLDLLENVYKDVSPNNFTDDADKGEDMLKLFKRVEILNMACHLGHRDCILESARHFQNWIEVPNPDTNNPIPPNLRGIVYCTAIQYGNEFEWDFAFQRYRSTSVSTEKELLLSALGCSLEPWILSRYLRRSISGDDIRKQDVYRVFAAVSSNVVGQQIAFDFMRNNWNEIKNYLGSTMSNINAILKFATKRMNSKFFLAELESFVKTDVKDNGRSIQQILEQVRVNVDWMARNYQDIIQWLQREAATRQQQKGASLATH</sequence>
<dbReference type="SUPFAM" id="SSF63737">
    <property type="entry name" value="Leukotriene A4 hydrolase N-terminal domain"/>
    <property type="match status" value="1"/>
</dbReference>
<feature type="domain" description="ERAP1-like C-terminal" evidence="24">
    <location>
        <begin position="672"/>
        <end position="1000"/>
    </location>
</feature>
<keyword evidence="18" id="KW-0449">Lipoprotein</keyword>
<dbReference type="FunFam" id="2.60.40.1730:FF:000016">
    <property type="entry name" value="Aminopeptidase"/>
    <property type="match status" value="1"/>
</dbReference>
<keyword evidence="8" id="KW-0336">GPI-anchor</keyword>
<evidence type="ECO:0000256" key="15">
    <source>
        <dbReference type="ARBA" id="ARBA00023136"/>
    </source>
</evidence>
<evidence type="ECO:0000256" key="7">
    <source>
        <dbReference type="ARBA" id="ARBA00022475"/>
    </source>
</evidence>
<feature type="domain" description="Peptidase M1 membrane alanine aminopeptidase" evidence="23">
    <location>
        <begin position="360"/>
        <end position="585"/>
    </location>
</feature>
<dbReference type="FunFam" id="1.25.50.20:FF:000001">
    <property type="entry name" value="Aminopeptidase"/>
    <property type="match status" value="1"/>
</dbReference>
<keyword evidence="11" id="KW-0732">Signal</keyword>
<dbReference type="FunFam" id="1.10.390.10:FF:000001">
    <property type="entry name" value="Aminopeptidase"/>
    <property type="match status" value="1"/>
</dbReference>
<feature type="domain" description="Aminopeptidase N-like N-terminal" evidence="25">
    <location>
        <begin position="117"/>
        <end position="330"/>
    </location>
</feature>
<dbReference type="InterPro" id="IPR045357">
    <property type="entry name" value="Aminopeptidase_N-like_N"/>
</dbReference>
<evidence type="ECO:0000313" key="26">
    <source>
        <dbReference type="EMBL" id="JAC38085.1"/>
    </source>
</evidence>
<evidence type="ECO:0000256" key="11">
    <source>
        <dbReference type="ARBA" id="ARBA00022729"/>
    </source>
</evidence>
<keyword evidence="14" id="KW-0482">Metalloprotease</keyword>
<keyword evidence="22" id="KW-0812">Transmembrane</keyword>